<evidence type="ECO:0000313" key="2">
    <source>
        <dbReference type="EMBL" id="WNF21114.1"/>
    </source>
</evidence>
<feature type="transmembrane region" description="Helical" evidence="1">
    <location>
        <begin position="121"/>
        <end position="139"/>
    </location>
</feature>
<accession>A0ABY9VB91</accession>
<organism evidence="2 3">
    <name type="scientific">Mesobacillus jeotgali</name>
    <dbReference type="NCBI Taxonomy" id="129985"/>
    <lineage>
        <taxon>Bacteria</taxon>
        <taxon>Bacillati</taxon>
        <taxon>Bacillota</taxon>
        <taxon>Bacilli</taxon>
        <taxon>Bacillales</taxon>
        <taxon>Bacillaceae</taxon>
        <taxon>Mesobacillus</taxon>
    </lineage>
</organism>
<dbReference type="EMBL" id="CP134494">
    <property type="protein sequence ID" value="WNF21114.1"/>
    <property type="molecule type" value="Genomic_DNA"/>
</dbReference>
<feature type="transmembrane region" description="Helical" evidence="1">
    <location>
        <begin position="30"/>
        <end position="51"/>
    </location>
</feature>
<evidence type="ECO:0000256" key="1">
    <source>
        <dbReference type="SAM" id="Phobius"/>
    </source>
</evidence>
<feature type="transmembrane region" description="Helical" evidence="1">
    <location>
        <begin position="63"/>
        <end position="85"/>
    </location>
</feature>
<keyword evidence="1" id="KW-0812">Transmembrane</keyword>
<dbReference type="InterPro" id="IPR048147">
    <property type="entry name" value="CBO0543-like"/>
</dbReference>
<feature type="transmembrane region" description="Helical" evidence="1">
    <location>
        <begin position="145"/>
        <end position="161"/>
    </location>
</feature>
<keyword evidence="3" id="KW-1185">Reference proteome</keyword>
<name>A0ABY9VB91_9BACI</name>
<feature type="transmembrane region" description="Helical" evidence="1">
    <location>
        <begin position="91"/>
        <end position="109"/>
    </location>
</feature>
<protein>
    <submittedName>
        <fullName evidence="2">CBO0543 family protein</fullName>
    </submittedName>
</protein>
<dbReference type="RefSeq" id="WP_311070721.1">
    <property type="nucleotide sequence ID" value="NZ_CP134494.1"/>
</dbReference>
<reference evidence="2 3" key="1">
    <citation type="submission" date="2023-09" db="EMBL/GenBank/DDBJ databases">
        <title>Microbial mechanism of fulvic acid promoting antimony reduction mineralization in rice fields.</title>
        <authorList>
            <person name="Chen G."/>
            <person name="Lan J."/>
        </authorList>
    </citation>
    <scope>NUCLEOTIDE SEQUENCE [LARGE SCALE GENOMIC DNA]</scope>
    <source>
        <strain evidence="2 3">PS1</strain>
    </source>
</reference>
<gene>
    <name evidence="2" type="ORF">RH061_12975</name>
</gene>
<proteinExistence type="predicted"/>
<dbReference type="NCBIfam" id="NF041644">
    <property type="entry name" value="CBO0543_fam"/>
    <property type="match status" value="1"/>
</dbReference>
<dbReference type="Proteomes" id="UP001303324">
    <property type="component" value="Chromosome"/>
</dbReference>
<evidence type="ECO:0000313" key="3">
    <source>
        <dbReference type="Proteomes" id="UP001303324"/>
    </source>
</evidence>
<keyword evidence="1" id="KW-0472">Membrane</keyword>
<sequence>MYLAIVVAVLLVLAYFFVDWNRWKDFYPTIQFYIMCNLLYNFIFFNHTLWAYNPSTSWLNHSIIDLTFSLIIIPIILMIYLKYIPKAFKNALFYILAWVANFTVTEYFFQRAGLFIYENGWGIFNSAFFNVIMFSVLGLHFKRPLHAILLSIPIIAILLFFHHPSFGDLK</sequence>
<keyword evidence="1" id="KW-1133">Transmembrane helix</keyword>